<dbReference type="AlphaFoldDB" id="A0A1S0U3U1"/>
<protein>
    <submittedName>
        <fullName evidence="2">Uncharacterized protein</fullName>
    </submittedName>
</protein>
<organism evidence="2">
    <name type="scientific">Loa loa</name>
    <name type="common">Eye worm</name>
    <name type="synonym">Filaria loa</name>
    <dbReference type="NCBI Taxonomy" id="7209"/>
    <lineage>
        <taxon>Eukaryota</taxon>
        <taxon>Metazoa</taxon>
        <taxon>Ecdysozoa</taxon>
        <taxon>Nematoda</taxon>
        <taxon>Chromadorea</taxon>
        <taxon>Rhabditida</taxon>
        <taxon>Spirurina</taxon>
        <taxon>Spiruromorpha</taxon>
        <taxon>Filarioidea</taxon>
        <taxon>Onchocercidae</taxon>
        <taxon>Loa</taxon>
    </lineage>
</organism>
<accession>A0A1S0U3U1</accession>
<reference evidence="2" key="1">
    <citation type="submission" date="2012-04" db="EMBL/GenBank/DDBJ databases">
        <title>The Genome Sequence of Loa loa.</title>
        <authorList>
            <consortium name="The Broad Institute Genome Sequencing Platform"/>
            <consortium name="Broad Institute Genome Sequencing Center for Infectious Disease"/>
            <person name="Nutman T.B."/>
            <person name="Fink D.L."/>
            <person name="Russ C."/>
            <person name="Young S."/>
            <person name="Zeng Q."/>
            <person name="Gargeya S."/>
            <person name="Alvarado L."/>
            <person name="Berlin A."/>
            <person name="Chapman S.B."/>
            <person name="Chen Z."/>
            <person name="Freedman E."/>
            <person name="Gellesch M."/>
            <person name="Goldberg J."/>
            <person name="Griggs A."/>
            <person name="Gujja S."/>
            <person name="Heilman E.R."/>
            <person name="Heiman D."/>
            <person name="Howarth C."/>
            <person name="Mehta T."/>
            <person name="Neiman D."/>
            <person name="Pearson M."/>
            <person name="Roberts A."/>
            <person name="Saif S."/>
            <person name="Shea T."/>
            <person name="Shenoy N."/>
            <person name="Sisk P."/>
            <person name="Stolte C."/>
            <person name="Sykes S."/>
            <person name="White J."/>
            <person name="Yandava C."/>
            <person name="Haas B."/>
            <person name="Henn M.R."/>
            <person name="Nusbaum C."/>
            <person name="Birren B."/>
        </authorList>
    </citation>
    <scope>NUCLEOTIDE SEQUENCE [LARGE SCALE GENOMIC DNA]</scope>
</reference>
<feature type="compositionally biased region" description="Basic residues" evidence="1">
    <location>
        <begin position="84"/>
        <end position="105"/>
    </location>
</feature>
<gene>
    <name evidence="2" type="ORF">LOAG_03821</name>
</gene>
<feature type="region of interest" description="Disordered" evidence="1">
    <location>
        <begin position="61"/>
        <end position="105"/>
    </location>
</feature>
<dbReference type="EMBL" id="JH712157">
    <property type="protein sequence ID" value="EFO24661.1"/>
    <property type="molecule type" value="Genomic_DNA"/>
</dbReference>
<dbReference type="GeneID" id="9941217"/>
<evidence type="ECO:0000313" key="2">
    <source>
        <dbReference type="EMBL" id="EFO24661.1"/>
    </source>
</evidence>
<dbReference type="KEGG" id="loa:LOAG_03821"/>
<proteinExistence type="predicted"/>
<name>A0A1S0U3U1_LOALO</name>
<dbReference type="CTD" id="9941217"/>
<sequence length="105" mass="12138">MTYNKVNNIEKGEECTSWDIPTPLNRWRKGLSPPFYSSIKIFSMLGRLNTTLITRQPHKYRNLLPKSPKNKSKPHDNASPTITQKKKTVPTLKPAHRNMKTSHLI</sequence>
<dbReference type="InParanoid" id="A0A1S0U3U1"/>
<dbReference type="RefSeq" id="XP_003139406.1">
    <property type="nucleotide sequence ID" value="XM_003139358.1"/>
</dbReference>
<evidence type="ECO:0000256" key="1">
    <source>
        <dbReference type="SAM" id="MobiDB-lite"/>
    </source>
</evidence>